<evidence type="ECO:0000313" key="4">
    <source>
        <dbReference type="EMBL" id="KAK8583726.1"/>
    </source>
</evidence>
<dbReference type="InterPro" id="IPR013087">
    <property type="entry name" value="Znf_C2H2_type"/>
</dbReference>
<comment type="caution">
    <text evidence="4">The sequence shown here is derived from an EMBL/GenBank/DDBJ whole genome shotgun (WGS) entry which is preliminary data.</text>
</comment>
<keyword evidence="5" id="KW-1185">Reference proteome</keyword>
<dbReference type="PANTHER" id="PTHR46326:SF10">
    <property type="entry name" value="C2H2 AND C2HC ZINC FINGER PROTEIN"/>
    <property type="match status" value="1"/>
</dbReference>
<dbReference type="Pfam" id="PF13912">
    <property type="entry name" value="zf-C2H2_6"/>
    <property type="match status" value="3"/>
</dbReference>
<sequence length="254" mass="27621">MEKNKTPRLCAICNRSFANGKAMGGHMRSHLLKLKLPTESGSGSGSGSPTTRRSKRLRHSAFNSPSLSAQDAAICLLMLSRDHPQPNPESQTEDVAAAAAAGNNGGGEDTENDELCSNMSAKAHPKYYKCETCNRSFRSHQALGGHRASHSLKNKQIPEDEDDEDSGDDDDDRRIHHQQRIFECPFCDKVFQSGQALGGHKKVHFAHQDKASLSSSSTLQLFDLNLPASTDEEEEEEEGGLVANSAPSIYQQSG</sequence>
<dbReference type="InterPro" id="IPR036236">
    <property type="entry name" value="Znf_C2H2_sf"/>
</dbReference>
<feature type="compositionally biased region" description="Polar residues" evidence="2">
    <location>
        <begin position="245"/>
        <end position="254"/>
    </location>
</feature>
<evidence type="ECO:0000313" key="5">
    <source>
        <dbReference type="Proteomes" id="UP001472677"/>
    </source>
</evidence>
<dbReference type="SMART" id="SM00355">
    <property type="entry name" value="ZnF_C2H2"/>
    <property type="match status" value="3"/>
</dbReference>
<feature type="region of interest" description="Disordered" evidence="2">
    <location>
        <begin position="144"/>
        <end position="172"/>
    </location>
</feature>
<dbReference type="Gene3D" id="3.30.160.60">
    <property type="entry name" value="Classic Zinc Finger"/>
    <property type="match status" value="2"/>
</dbReference>
<name>A0ABR2FNR1_9ROSI</name>
<keyword evidence="1" id="KW-0862">Zinc</keyword>
<feature type="compositionally biased region" description="Acidic residues" evidence="2">
    <location>
        <begin position="159"/>
        <end position="171"/>
    </location>
</feature>
<dbReference type="PANTHER" id="PTHR46326">
    <property type="entry name" value="ZINC FINGER PROTEIN ZAT1-RELATED"/>
    <property type="match status" value="1"/>
</dbReference>
<dbReference type="SUPFAM" id="SSF57667">
    <property type="entry name" value="beta-beta-alpha zinc fingers"/>
    <property type="match status" value="2"/>
</dbReference>
<dbReference type="Proteomes" id="UP001472677">
    <property type="component" value="Unassembled WGS sequence"/>
</dbReference>
<organism evidence="4 5">
    <name type="scientific">Hibiscus sabdariffa</name>
    <name type="common">roselle</name>
    <dbReference type="NCBI Taxonomy" id="183260"/>
    <lineage>
        <taxon>Eukaryota</taxon>
        <taxon>Viridiplantae</taxon>
        <taxon>Streptophyta</taxon>
        <taxon>Embryophyta</taxon>
        <taxon>Tracheophyta</taxon>
        <taxon>Spermatophyta</taxon>
        <taxon>Magnoliopsida</taxon>
        <taxon>eudicotyledons</taxon>
        <taxon>Gunneridae</taxon>
        <taxon>Pentapetalae</taxon>
        <taxon>rosids</taxon>
        <taxon>malvids</taxon>
        <taxon>Malvales</taxon>
        <taxon>Malvaceae</taxon>
        <taxon>Malvoideae</taxon>
        <taxon>Hibiscus</taxon>
    </lineage>
</organism>
<feature type="region of interest" description="Disordered" evidence="2">
    <location>
        <begin position="225"/>
        <end position="254"/>
    </location>
</feature>
<evidence type="ECO:0000259" key="3">
    <source>
        <dbReference type="PROSITE" id="PS50157"/>
    </source>
</evidence>
<keyword evidence="1" id="KW-0863">Zinc-finger</keyword>
<dbReference type="InterPro" id="IPR044303">
    <property type="entry name" value="ZAT1/4/9"/>
</dbReference>
<dbReference type="PROSITE" id="PS50157">
    <property type="entry name" value="ZINC_FINGER_C2H2_2"/>
    <property type="match status" value="3"/>
</dbReference>
<feature type="domain" description="C2H2-type" evidence="3">
    <location>
        <begin position="182"/>
        <end position="209"/>
    </location>
</feature>
<feature type="compositionally biased region" description="Acidic residues" evidence="2">
    <location>
        <begin position="230"/>
        <end position="239"/>
    </location>
</feature>
<keyword evidence="1" id="KW-0479">Metal-binding</keyword>
<protein>
    <recommendedName>
        <fullName evidence="3">C2H2-type domain-containing protein</fullName>
    </recommendedName>
</protein>
<feature type="domain" description="C2H2-type" evidence="3">
    <location>
        <begin position="8"/>
        <end position="30"/>
    </location>
</feature>
<dbReference type="PROSITE" id="PS00028">
    <property type="entry name" value="ZINC_FINGER_C2H2_1"/>
    <property type="match status" value="3"/>
</dbReference>
<feature type="region of interest" description="Disordered" evidence="2">
    <location>
        <begin position="81"/>
        <end position="114"/>
    </location>
</feature>
<feature type="domain" description="C2H2-type" evidence="3">
    <location>
        <begin position="128"/>
        <end position="155"/>
    </location>
</feature>
<feature type="region of interest" description="Disordered" evidence="2">
    <location>
        <begin position="36"/>
        <end position="64"/>
    </location>
</feature>
<accession>A0ABR2FNR1</accession>
<evidence type="ECO:0000256" key="2">
    <source>
        <dbReference type="SAM" id="MobiDB-lite"/>
    </source>
</evidence>
<proteinExistence type="predicted"/>
<dbReference type="EMBL" id="JBBPBM010000005">
    <property type="protein sequence ID" value="KAK8583726.1"/>
    <property type="molecule type" value="Genomic_DNA"/>
</dbReference>
<reference evidence="4 5" key="1">
    <citation type="journal article" date="2024" name="G3 (Bethesda)">
        <title>Genome assembly of Hibiscus sabdariffa L. provides insights into metabolisms of medicinal natural products.</title>
        <authorList>
            <person name="Kim T."/>
        </authorList>
    </citation>
    <scope>NUCLEOTIDE SEQUENCE [LARGE SCALE GENOMIC DNA]</scope>
    <source>
        <strain evidence="4">TK-2024</strain>
        <tissue evidence="4">Old leaves</tissue>
    </source>
</reference>
<evidence type="ECO:0000256" key="1">
    <source>
        <dbReference type="PROSITE-ProRule" id="PRU00042"/>
    </source>
</evidence>
<gene>
    <name evidence="4" type="ORF">V6N12_067986</name>
</gene>